<evidence type="ECO:0000256" key="2">
    <source>
        <dbReference type="SAM" id="MobiDB-lite"/>
    </source>
</evidence>
<feature type="region of interest" description="Disordered" evidence="2">
    <location>
        <begin position="1"/>
        <end position="41"/>
    </location>
</feature>
<evidence type="ECO:0000313" key="4">
    <source>
        <dbReference type="Proteomes" id="UP000828390"/>
    </source>
</evidence>
<protein>
    <submittedName>
        <fullName evidence="3">Uncharacterized protein</fullName>
    </submittedName>
</protein>
<reference evidence="3" key="2">
    <citation type="submission" date="2020-11" db="EMBL/GenBank/DDBJ databases">
        <authorList>
            <person name="McCartney M.A."/>
            <person name="Auch B."/>
            <person name="Kono T."/>
            <person name="Mallez S."/>
            <person name="Becker A."/>
            <person name="Gohl D.M."/>
            <person name="Silverstein K.A.T."/>
            <person name="Koren S."/>
            <person name="Bechman K.B."/>
            <person name="Herman A."/>
            <person name="Abrahante J.E."/>
            <person name="Garbe J."/>
        </authorList>
    </citation>
    <scope>NUCLEOTIDE SEQUENCE</scope>
    <source>
        <strain evidence="3">Duluth1</strain>
        <tissue evidence="3">Whole animal</tissue>
    </source>
</reference>
<comment type="caution">
    <text evidence="3">The sequence shown here is derived from an EMBL/GenBank/DDBJ whole genome shotgun (WGS) entry which is preliminary data.</text>
</comment>
<dbReference type="EMBL" id="JAIWYP010000011">
    <property type="protein sequence ID" value="KAH3737770.1"/>
    <property type="molecule type" value="Genomic_DNA"/>
</dbReference>
<organism evidence="3 4">
    <name type="scientific">Dreissena polymorpha</name>
    <name type="common">Zebra mussel</name>
    <name type="synonym">Mytilus polymorpha</name>
    <dbReference type="NCBI Taxonomy" id="45954"/>
    <lineage>
        <taxon>Eukaryota</taxon>
        <taxon>Metazoa</taxon>
        <taxon>Spiralia</taxon>
        <taxon>Lophotrochozoa</taxon>
        <taxon>Mollusca</taxon>
        <taxon>Bivalvia</taxon>
        <taxon>Autobranchia</taxon>
        <taxon>Heteroconchia</taxon>
        <taxon>Euheterodonta</taxon>
        <taxon>Imparidentia</taxon>
        <taxon>Neoheterodontei</taxon>
        <taxon>Myida</taxon>
        <taxon>Dreissenoidea</taxon>
        <taxon>Dreissenidae</taxon>
        <taxon>Dreissena</taxon>
    </lineage>
</organism>
<gene>
    <name evidence="3" type="ORF">DPMN_044364</name>
</gene>
<proteinExistence type="predicted"/>
<dbReference type="AlphaFoldDB" id="A0A9D4HWE9"/>
<feature type="compositionally biased region" description="Basic and acidic residues" evidence="2">
    <location>
        <begin position="27"/>
        <end position="41"/>
    </location>
</feature>
<accession>A0A9D4HWE9</accession>
<reference evidence="3" key="1">
    <citation type="journal article" date="2019" name="bioRxiv">
        <title>The Genome of the Zebra Mussel, Dreissena polymorpha: A Resource for Invasive Species Research.</title>
        <authorList>
            <person name="McCartney M.A."/>
            <person name="Auch B."/>
            <person name="Kono T."/>
            <person name="Mallez S."/>
            <person name="Zhang Y."/>
            <person name="Obille A."/>
            <person name="Becker A."/>
            <person name="Abrahante J.E."/>
            <person name="Garbe J."/>
            <person name="Badalamenti J.P."/>
            <person name="Herman A."/>
            <person name="Mangelson H."/>
            <person name="Liachko I."/>
            <person name="Sullivan S."/>
            <person name="Sone E.D."/>
            <person name="Koren S."/>
            <person name="Silverstein K.A.T."/>
            <person name="Beckman K.B."/>
            <person name="Gohl D.M."/>
        </authorList>
    </citation>
    <scope>NUCLEOTIDE SEQUENCE</scope>
    <source>
        <strain evidence="3">Duluth1</strain>
        <tissue evidence="3">Whole animal</tissue>
    </source>
</reference>
<sequence>MLPDKKGSSSLYFKSGTSIESNSQDLTKTEHEELTSPRTEVKRLQTETNAQLINIKTNTDTIQKVESELANVKAELDKECQIRGQLEVNHKKAFEQIDDAHKRQIRCNNEALETKERHFLERKEHFDRQLKNTTKERNAFAEEKQYALMRYAV</sequence>
<evidence type="ECO:0000313" key="3">
    <source>
        <dbReference type="EMBL" id="KAH3737770.1"/>
    </source>
</evidence>
<evidence type="ECO:0000256" key="1">
    <source>
        <dbReference type="SAM" id="Coils"/>
    </source>
</evidence>
<dbReference type="Proteomes" id="UP000828390">
    <property type="component" value="Unassembled WGS sequence"/>
</dbReference>
<feature type="coiled-coil region" evidence="1">
    <location>
        <begin position="55"/>
        <end position="82"/>
    </location>
</feature>
<name>A0A9D4HWE9_DREPO</name>
<keyword evidence="4" id="KW-1185">Reference proteome</keyword>
<feature type="compositionally biased region" description="Polar residues" evidence="2">
    <location>
        <begin position="8"/>
        <end position="26"/>
    </location>
</feature>
<keyword evidence="1" id="KW-0175">Coiled coil</keyword>